<accession>A0A554LPL2</accession>
<reference evidence="2 3" key="1">
    <citation type="submission" date="2017-07" db="EMBL/GenBank/DDBJ databases">
        <title>Mechanisms for carbon and nitrogen cycling indicate functional differentiation within the Candidate Phyla Radiation.</title>
        <authorList>
            <person name="Danczak R.E."/>
            <person name="Johnston M.D."/>
            <person name="Kenah C."/>
            <person name="Slattery M."/>
            <person name="Wrighton K.C."/>
            <person name="Wilkins M.J."/>
        </authorList>
    </citation>
    <scope>NUCLEOTIDE SEQUENCE [LARGE SCALE GENOMIC DNA]</scope>
    <source>
        <strain evidence="2">Athens1014_28</strain>
    </source>
</reference>
<gene>
    <name evidence="2" type="ORF">Athens101428_175</name>
</gene>
<dbReference type="Proteomes" id="UP000316495">
    <property type="component" value="Unassembled WGS sequence"/>
</dbReference>
<feature type="signal peptide" evidence="1">
    <location>
        <begin position="1"/>
        <end position="26"/>
    </location>
</feature>
<name>A0A554LPL2_9BACT</name>
<sequence>MKTFLFLIFIFLASLFFYLNVNSSFAAGQQVAVSATVSEQLTYFIDKKEENSYILIVSTNLSRSFSIISPDGILAKIDGPVEIKKICFKTAKIYLVSDF</sequence>
<dbReference type="AlphaFoldDB" id="A0A554LPL2"/>
<evidence type="ECO:0000256" key="1">
    <source>
        <dbReference type="SAM" id="SignalP"/>
    </source>
</evidence>
<evidence type="ECO:0000313" key="2">
    <source>
        <dbReference type="EMBL" id="TSC94714.1"/>
    </source>
</evidence>
<feature type="chain" id="PRO_5022086106" evidence="1">
    <location>
        <begin position="27"/>
        <end position="99"/>
    </location>
</feature>
<protein>
    <submittedName>
        <fullName evidence="2">Uncharacterized protein</fullName>
    </submittedName>
</protein>
<dbReference type="EMBL" id="VMGN01000007">
    <property type="protein sequence ID" value="TSC94714.1"/>
    <property type="molecule type" value="Genomic_DNA"/>
</dbReference>
<keyword evidence="1" id="KW-0732">Signal</keyword>
<proteinExistence type="predicted"/>
<comment type="caution">
    <text evidence="2">The sequence shown here is derived from an EMBL/GenBank/DDBJ whole genome shotgun (WGS) entry which is preliminary data.</text>
</comment>
<evidence type="ECO:0000313" key="3">
    <source>
        <dbReference type="Proteomes" id="UP000316495"/>
    </source>
</evidence>
<organism evidence="2 3">
    <name type="scientific">Candidatus Berkelbacteria bacterium Athens1014_28</name>
    <dbReference type="NCBI Taxonomy" id="2017145"/>
    <lineage>
        <taxon>Bacteria</taxon>
        <taxon>Candidatus Berkelbacteria</taxon>
    </lineage>
</organism>